<evidence type="ECO:0000256" key="1">
    <source>
        <dbReference type="SAM" id="Phobius"/>
    </source>
</evidence>
<reference evidence="2 3" key="1">
    <citation type="submission" date="2018-12" db="EMBL/GenBank/DDBJ databases">
        <title>Genome sequencing of Eikenella corrodens KCOM 3110 (= JS217).</title>
        <authorList>
            <person name="Koo J.-K."/>
            <person name="Park S.-N."/>
            <person name="Lim Y.K."/>
        </authorList>
    </citation>
    <scope>NUCLEOTIDE SEQUENCE [LARGE SCALE GENOMIC DNA]</scope>
    <source>
        <strain evidence="2 3">KCOM 3110</strain>
    </source>
</reference>
<keyword evidence="1" id="KW-0812">Transmembrane</keyword>
<gene>
    <name evidence="2" type="ORF">ELB75_02335</name>
</gene>
<feature type="transmembrane region" description="Helical" evidence="1">
    <location>
        <begin position="71"/>
        <end position="92"/>
    </location>
</feature>
<dbReference type="OrthoDB" id="8611053at2"/>
<sequence>MMEEPKQDHHNDAVSKPPYSWRVLIIYSLFGPPLGIVSLILFLIVEFHVVASEPLPPSNQFFRNMPEFFLASYWFGGIPAILPGLLAMLLRLKRNLPGIAAVTAAGALLSVICQAVMFGMSGSDENWMLFGCGAAAAFVLSVFLPKPSK</sequence>
<name>A0A3S9SHJ3_EIKCO</name>
<evidence type="ECO:0000313" key="3">
    <source>
        <dbReference type="Proteomes" id="UP000282435"/>
    </source>
</evidence>
<feature type="transmembrane region" description="Helical" evidence="1">
    <location>
        <begin position="21"/>
        <end position="51"/>
    </location>
</feature>
<feature type="transmembrane region" description="Helical" evidence="1">
    <location>
        <begin position="127"/>
        <end position="144"/>
    </location>
</feature>
<dbReference type="Proteomes" id="UP000282435">
    <property type="component" value="Chromosome"/>
</dbReference>
<proteinExistence type="predicted"/>
<keyword evidence="1" id="KW-1133">Transmembrane helix</keyword>
<dbReference type="RefSeq" id="WP_126982562.1">
    <property type="nucleotide sequence ID" value="NZ_CP034670.1"/>
</dbReference>
<keyword evidence="1" id="KW-0472">Membrane</keyword>
<accession>A0A3S9SHJ3</accession>
<evidence type="ECO:0000313" key="2">
    <source>
        <dbReference type="EMBL" id="AZR58972.1"/>
    </source>
</evidence>
<dbReference type="EMBL" id="CP034670">
    <property type="protein sequence ID" value="AZR58972.1"/>
    <property type="molecule type" value="Genomic_DNA"/>
</dbReference>
<protein>
    <submittedName>
        <fullName evidence="2">Uncharacterized protein</fullName>
    </submittedName>
</protein>
<organism evidence="2 3">
    <name type="scientific">Eikenella corrodens</name>
    <dbReference type="NCBI Taxonomy" id="539"/>
    <lineage>
        <taxon>Bacteria</taxon>
        <taxon>Pseudomonadati</taxon>
        <taxon>Pseudomonadota</taxon>
        <taxon>Betaproteobacteria</taxon>
        <taxon>Neisseriales</taxon>
        <taxon>Neisseriaceae</taxon>
        <taxon>Eikenella</taxon>
    </lineage>
</organism>
<feature type="transmembrane region" description="Helical" evidence="1">
    <location>
        <begin position="99"/>
        <end position="121"/>
    </location>
</feature>
<dbReference type="AlphaFoldDB" id="A0A3S9SHJ3"/>